<dbReference type="InterPro" id="IPR050300">
    <property type="entry name" value="GDXG_lipolytic_enzyme"/>
</dbReference>
<dbReference type="PANTHER" id="PTHR48081">
    <property type="entry name" value="AB HYDROLASE SUPERFAMILY PROTEIN C4A8.06C"/>
    <property type="match status" value="1"/>
</dbReference>
<dbReference type="Proteomes" id="UP000229081">
    <property type="component" value="Chromosome"/>
</dbReference>
<dbReference type="AlphaFoldDB" id="A0A2K8MAM9"/>
<keyword evidence="5" id="KW-1185">Reference proteome</keyword>
<comment type="similarity">
    <text evidence="1">Belongs to the 'GDXG' lipolytic enzyme family.</text>
</comment>
<name>A0A2K8MAM9_9SPHN</name>
<dbReference type="EMBL" id="CP024923">
    <property type="protein sequence ID" value="ATY30935.1"/>
    <property type="molecule type" value="Genomic_DNA"/>
</dbReference>
<sequence>MAQPYIRPDVAAFLDAMRESGAPPLNALPIDDARAMMAQLREIGDAPPTPLSVRRDIVVAGPAGPIPARLYDRQSQREPGPLILFFHGGGFVVGNLDSHEPFCTYLADQLDLPVLAVDYRLAPEHPFPAAPDDAEWVARWATQNPTALGRAVTGLILCGDSAGGNLVIVVSQRLAANPAPVGVLAQWALYPYVGGGSDWPSSRAFAEGFMLTTQAMDWFDALYAAPPQDPRYACLSGDIPVTVPLLVHTAALDPLRDQGRAYAEKARAAGAAVQHIEAEGMIHGFICLRRAVPSSQADVDAFVQAAKASLAI</sequence>
<dbReference type="GO" id="GO:0016787">
    <property type="term" value="F:hydrolase activity"/>
    <property type="evidence" value="ECO:0007669"/>
    <property type="project" value="UniProtKB-KW"/>
</dbReference>
<dbReference type="InterPro" id="IPR013094">
    <property type="entry name" value="AB_hydrolase_3"/>
</dbReference>
<protein>
    <submittedName>
        <fullName evidence="4">Alpha/beta hydrolase</fullName>
    </submittedName>
</protein>
<dbReference type="KEGG" id="sphc:CVN68_02140"/>
<evidence type="ECO:0000256" key="1">
    <source>
        <dbReference type="ARBA" id="ARBA00010515"/>
    </source>
</evidence>
<organism evidence="4 5">
    <name type="scientific">Sphingomonas psychrotolerans</name>
    <dbReference type="NCBI Taxonomy" id="1327635"/>
    <lineage>
        <taxon>Bacteria</taxon>
        <taxon>Pseudomonadati</taxon>
        <taxon>Pseudomonadota</taxon>
        <taxon>Alphaproteobacteria</taxon>
        <taxon>Sphingomonadales</taxon>
        <taxon>Sphingomonadaceae</taxon>
        <taxon>Sphingomonas</taxon>
    </lineage>
</organism>
<evidence type="ECO:0000313" key="5">
    <source>
        <dbReference type="Proteomes" id="UP000229081"/>
    </source>
</evidence>
<evidence type="ECO:0000313" key="4">
    <source>
        <dbReference type="EMBL" id="ATY30935.1"/>
    </source>
</evidence>
<dbReference type="Gene3D" id="3.40.50.1820">
    <property type="entry name" value="alpha/beta hydrolase"/>
    <property type="match status" value="1"/>
</dbReference>
<dbReference type="OrthoDB" id="9806180at2"/>
<dbReference type="SUPFAM" id="SSF53474">
    <property type="entry name" value="alpha/beta-Hydrolases"/>
    <property type="match status" value="1"/>
</dbReference>
<dbReference type="RefSeq" id="WP_100280746.1">
    <property type="nucleotide sequence ID" value="NZ_CP024923.1"/>
</dbReference>
<accession>A0A2K8MAM9</accession>
<dbReference type="PROSITE" id="PS01173">
    <property type="entry name" value="LIPASE_GDXG_HIS"/>
    <property type="match status" value="1"/>
</dbReference>
<proteinExistence type="inferred from homology"/>
<feature type="domain" description="Alpha/beta hydrolase fold-3" evidence="3">
    <location>
        <begin position="83"/>
        <end position="286"/>
    </location>
</feature>
<evidence type="ECO:0000256" key="2">
    <source>
        <dbReference type="ARBA" id="ARBA00022801"/>
    </source>
</evidence>
<evidence type="ECO:0000259" key="3">
    <source>
        <dbReference type="Pfam" id="PF07859"/>
    </source>
</evidence>
<dbReference type="InterPro" id="IPR029058">
    <property type="entry name" value="AB_hydrolase_fold"/>
</dbReference>
<dbReference type="InterPro" id="IPR002168">
    <property type="entry name" value="Lipase_GDXG_HIS_AS"/>
</dbReference>
<keyword evidence="2 4" id="KW-0378">Hydrolase</keyword>
<reference evidence="4 5" key="1">
    <citation type="submission" date="2017-11" db="EMBL/GenBank/DDBJ databases">
        <title>Complete genome sequence of Sphingomonas sp. Strain Cra20, a psychrotolerant potential plant growth promoting rhizobacteria.</title>
        <authorList>
            <person name="Luo Y."/>
        </authorList>
    </citation>
    <scope>NUCLEOTIDE SEQUENCE [LARGE SCALE GENOMIC DNA]</scope>
    <source>
        <strain evidence="4 5">Cra20</strain>
    </source>
</reference>
<gene>
    <name evidence="4" type="ORF">CVN68_02140</name>
</gene>
<dbReference type="Pfam" id="PF07859">
    <property type="entry name" value="Abhydrolase_3"/>
    <property type="match status" value="1"/>
</dbReference>
<dbReference type="PANTHER" id="PTHR48081:SF8">
    <property type="entry name" value="ALPHA_BETA HYDROLASE FOLD-3 DOMAIN-CONTAINING PROTEIN-RELATED"/>
    <property type="match status" value="1"/>
</dbReference>